<name>A0A8J4JTB7_EUDMI</name>
<gene>
    <name evidence="3" type="ORF">FQV19_0014555</name>
</gene>
<feature type="region of interest" description="Disordered" evidence="1">
    <location>
        <begin position="22"/>
        <end position="43"/>
    </location>
</feature>
<accession>A0A8J4JTB7</accession>
<evidence type="ECO:0000256" key="1">
    <source>
        <dbReference type="SAM" id="MobiDB-lite"/>
    </source>
</evidence>
<proteinExistence type="predicted"/>
<feature type="compositionally biased region" description="Polar residues" evidence="1">
    <location>
        <begin position="33"/>
        <end position="43"/>
    </location>
</feature>
<dbReference type="EMBL" id="VULC01013156">
    <property type="protein sequence ID" value="KAF1529051.1"/>
    <property type="molecule type" value="Genomic_DNA"/>
</dbReference>
<organism evidence="3 4">
    <name type="scientific">Eudyptula minor</name>
    <name type="common">Little blue penguin</name>
    <name type="synonym">Aptenodytes minor</name>
    <dbReference type="NCBI Taxonomy" id="37083"/>
    <lineage>
        <taxon>Eukaryota</taxon>
        <taxon>Metazoa</taxon>
        <taxon>Chordata</taxon>
        <taxon>Craniata</taxon>
        <taxon>Vertebrata</taxon>
        <taxon>Euteleostomi</taxon>
        <taxon>Archelosauria</taxon>
        <taxon>Archosauria</taxon>
        <taxon>Dinosauria</taxon>
        <taxon>Saurischia</taxon>
        <taxon>Theropoda</taxon>
        <taxon>Coelurosauria</taxon>
        <taxon>Aves</taxon>
        <taxon>Neognathae</taxon>
        <taxon>Neoaves</taxon>
        <taxon>Aequornithes</taxon>
        <taxon>Sphenisciformes</taxon>
        <taxon>Spheniscidae</taxon>
        <taxon>Eudyptula</taxon>
    </lineage>
</organism>
<protein>
    <recommendedName>
        <fullName evidence="2">PH domain-containing protein</fullName>
    </recommendedName>
</protein>
<reference evidence="3" key="1">
    <citation type="journal article" date="2019" name="Gigascience">
        <title>High-coverage genomes to elucidate the evolution of penguins.</title>
        <authorList>
            <person name="Pan H."/>
            <person name="Cole T.L."/>
            <person name="Bi X."/>
            <person name="Fang M."/>
            <person name="Zhou C."/>
            <person name="Yang Z."/>
            <person name="Ksepka D.T."/>
            <person name="Hart T."/>
            <person name="Bouzat J.L."/>
            <person name="Argilla L.S."/>
            <person name="Bertelsen M.F."/>
            <person name="Boersma P.D."/>
            <person name="Bost C.A."/>
            <person name="Cherel Y."/>
            <person name="Dann P."/>
            <person name="Fiddaman S.R."/>
            <person name="Howard P."/>
            <person name="Labuschagne K."/>
            <person name="Mattern T."/>
            <person name="Miller G."/>
            <person name="Parker P."/>
            <person name="Phillips R.A."/>
            <person name="Quillfeldt P."/>
            <person name="Ryan P.G."/>
            <person name="Taylor H."/>
            <person name="Thompson D.R."/>
            <person name="Young M.J."/>
            <person name="Ellegaard M.R."/>
            <person name="Gilbert M.T.P."/>
            <person name="Sinding M.S."/>
            <person name="Pacheco G."/>
            <person name="Shepherd L.D."/>
            <person name="Tennyson A.J.D."/>
            <person name="Grosser S."/>
            <person name="Kay E."/>
            <person name="Nupen L.J."/>
            <person name="Ellenberg U."/>
            <person name="Houston D.M."/>
            <person name="Reeve A.H."/>
            <person name="Johnson K."/>
            <person name="Masello J.F."/>
            <person name="Stracke T."/>
            <person name="McKinlay B."/>
            <person name="Borboroglu P.G."/>
            <person name="Zhang D.X."/>
            <person name="Zhang G."/>
        </authorList>
    </citation>
    <scope>NUCLEOTIDE SEQUENCE</scope>
    <source>
        <strain evidence="3">Gonzo</strain>
    </source>
</reference>
<dbReference type="Proteomes" id="UP000782854">
    <property type="component" value="Unassembled WGS sequence"/>
</dbReference>
<feature type="non-terminal residue" evidence="3">
    <location>
        <position position="1"/>
    </location>
</feature>
<dbReference type="InterPro" id="IPR001849">
    <property type="entry name" value="PH_domain"/>
</dbReference>
<feature type="non-terminal residue" evidence="3">
    <location>
        <position position="95"/>
    </location>
</feature>
<comment type="caution">
    <text evidence="3">The sequence shown here is derived from an EMBL/GenBank/DDBJ whole genome shotgun (WGS) entry which is preliminary data.</text>
</comment>
<evidence type="ECO:0000313" key="4">
    <source>
        <dbReference type="Proteomes" id="UP000782854"/>
    </source>
</evidence>
<evidence type="ECO:0000259" key="2">
    <source>
        <dbReference type="PROSITE" id="PS50003"/>
    </source>
</evidence>
<dbReference type="PROSITE" id="PS50003">
    <property type="entry name" value="PH_DOMAIN"/>
    <property type="match status" value="1"/>
</dbReference>
<dbReference type="OrthoDB" id="8443615at2759"/>
<feature type="domain" description="PH" evidence="2">
    <location>
        <begin position="1"/>
        <end position="26"/>
    </location>
</feature>
<sequence>RPSAPYQTRSDEEREAWLKTLRARGGGEPAGNSPCTKTSRLGNASSCPAAGGLLLRRVPNPNAYMDDPFGQLPPAETPKHLYSNVERLQQLVTSA</sequence>
<evidence type="ECO:0000313" key="3">
    <source>
        <dbReference type="EMBL" id="KAF1529051.1"/>
    </source>
</evidence>
<dbReference type="AlphaFoldDB" id="A0A8J4JTB7"/>
<keyword evidence="4" id="KW-1185">Reference proteome</keyword>